<feature type="non-terminal residue" evidence="2">
    <location>
        <position position="1"/>
    </location>
</feature>
<dbReference type="AlphaFoldDB" id="A0A9K3CZF4"/>
<feature type="compositionally biased region" description="Low complexity" evidence="1">
    <location>
        <begin position="225"/>
        <end position="236"/>
    </location>
</feature>
<name>A0A9K3CZF4_9EUKA</name>
<comment type="caution">
    <text evidence="2">The sequence shown here is derived from an EMBL/GenBank/DDBJ whole genome shotgun (WGS) entry which is preliminary data.</text>
</comment>
<sequence>MSYADHFKHGYGARNTADGGRAPQRGLNHATIMRETTLRRNRLRQKEKDAMNAEQERVKEILAQRKKERSDTTSAVRRILAQNRERQDRVQSRYRVFRDHLSEDGAMIGKGPSPGTRRRTPASGERPPAPLPLPMLPSLRYGHKSNPSGQRASSHHVSSHRSAVGGVRVSRPKRVDQTKALKPSYPSPVIAPDTPQHIVSGHTASTARSDYSEDSPRGPIVMRASSLGKSSSTRSGLGIGSARAPPVNPNLSLSAQENEIMGSLMLLDERMQSLRTKHTQARVTPRSSITMSHADPEDSSPEVYPNPYSAHPGSVAPVQRVVPPQQPVLVQHQQRERQRQIEREEEMQRQRERERVEERERVLQVERERERARLVEQEQQKQRIRERERFMDEERERAREDLERQKAELFSRPKISFTQPPEEDDRQYVPRTHGQVNVPTSQFEADTHVPTPGAKPLSVFRKPELHVRHRATSSTSSGSGSARGNKPKLSVAKRTSKPQRVTPQSNTTRRRPPSATKSGRTRPPSASRDRPPSASRDRPPSGGRPGSGRSQRRPPSATKKGGPKPKGQAPAKQAVPKRVPPPANTHPVHSDSDEDSDRAEAQPVYTAKVSQVLGAESDGEGDREGVSVYDVDEEETKRQHEAELDAKSARGEQVDAPVAAPLPRISLELTDSAQTLVSLFLRHFPGSPPGFSLDPPLSPRSAGDVARWLVQGQALGHGLYAVVPQIFPRDWFQNGTLPEPVRLGQQSPGLIPVFGDQTPISTCWKRLDFLFRQLSFDLSK</sequence>
<feature type="compositionally biased region" description="Basic and acidic residues" evidence="1">
    <location>
        <begin position="83"/>
        <end position="103"/>
    </location>
</feature>
<evidence type="ECO:0000256" key="1">
    <source>
        <dbReference type="SAM" id="MobiDB-lite"/>
    </source>
</evidence>
<feature type="compositionally biased region" description="Low complexity" evidence="1">
    <location>
        <begin position="547"/>
        <end position="577"/>
    </location>
</feature>
<feature type="region of interest" description="Disordered" evidence="1">
    <location>
        <begin position="329"/>
        <end position="357"/>
    </location>
</feature>
<evidence type="ECO:0000313" key="2">
    <source>
        <dbReference type="EMBL" id="GIQ85372.1"/>
    </source>
</evidence>
<feature type="region of interest" description="Disordered" evidence="1">
    <location>
        <begin position="64"/>
        <end position="250"/>
    </location>
</feature>
<feature type="region of interest" description="Disordered" evidence="1">
    <location>
        <begin position="1"/>
        <end position="25"/>
    </location>
</feature>
<gene>
    <name evidence="2" type="ORF">KIPB_007022</name>
</gene>
<feature type="region of interest" description="Disordered" evidence="1">
    <location>
        <begin position="278"/>
        <end position="305"/>
    </location>
</feature>
<reference evidence="2 3" key="1">
    <citation type="journal article" date="2018" name="PLoS ONE">
        <title>The draft genome of Kipferlia bialata reveals reductive genome evolution in fornicate parasites.</title>
        <authorList>
            <person name="Tanifuji G."/>
            <person name="Takabayashi S."/>
            <person name="Kume K."/>
            <person name="Takagi M."/>
            <person name="Nakayama T."/>
            <person name="Kamikawa R."/>
            <person name="Inagaki Y."/>
            <person name="Hashimoto T."/>
        </authorList>
    </citation>
    <scope>NUCLEOTIDE SEQUENCE [LARGE SCALE GENOMIC DNA]</scope>
    <source>
        <strain evidence="2">NY0173</strain>
    </source>
</reference>
<feature type="compositionally biased region" description="Polar residues" evidence="1">
    <location>
        <begin position="281"/>
        <end position="291"/>
    </location>
</feature>
<feature type="compositionally biased region" description="Polar residues" evidence="1">
    <location>
        <begin position="498"/>
        <end position="507"/>
    </location>
</feature>
<feature type="compositionally biased region" description="Basic and acidic residues" evidence="1">
    <location>
        <begin position="635"/>
        <end position="652"/>
    </location>
</feature>
<organism evidence="2 3">
    <name type="scientific">Kipferlia bialata</name>
    <dbReference type="NCBI Taxonomy" id="797122"/>
    <lineage>
        <taxon>Eukaryota</taxon>
        <taxon>Metamonada</taxon>
        <taxon>Carpediemonas-like organisms</taxon>
        <taxon>Kipferlia</taxon>
    </lineage>
</organism>
<evidence type="ECO:0000313" key="3">
    <source>
        <dbReference type="Proteomes" id="UP000265618"/>
    </source>
</evidence>
<accession>A0A9K3CZF4</accession>
<dbReference type="Proteomes" id="UP000265618">
    <property type="component" value="Unassembled WGS sequence"/>
</dbReference>
<feature type="compositionally biased region" description="Polar residues" evidence="1">
    <location>
        <begin position="434"/>
        <end position="444"/>
    </location>
</feature>
<protein>
    <submittedName>
        <fullName evidence="2">Uncharacterized protein</fullName>
    </submittedName>
</protein>
<feature type="compositionally biased region" description="Low complexity" evidence="1">
    <location>
        <begin position="160"/>
        <end position="169"/>
    </location>
</feature>
<feature type="compositionally biased region" description="Low complexity" evidence="1">
    <location>
        <begin position="472"/>
        <end position="483"/>
    </location>
</feature>
<keyword evidence="3" id="KW-1185">Reference proteome</keyword>
<dbReference type="EMBL" id="BDIP01001907">
    <property type="protein sequence ID" value="GIQ85372.1"/>
    <property type="molecule type" value="Genomic_DNA"/>
</dbReference>
<feature type="compositionally biased region" description="Basic and acidic residues" evidence="1">
    <location>
        <begin position="527"/>
        <end position="539"/>
    </location>
</feature>
<proteinExistence type="predicted"/>
<feature type="region of interest" description="Disordered" evidence="1">
    <location>
        <begin position="392"/>
        <end position="652"/>
    </location>
</feature>
<feature type="compositionally biased region" description="Basic and acidic residues" evidence="1">
    <location>
        <begin position="392"/>
        <end position="411"/>
    </location>
</feature>
<feature type="compositionally biased region" description="Basic and acidic residues" evidence="1">
    <location>
        <begin position="333"/>
        <end position="357"/>
    </location>
</feature>